<evidence type="ECO:0000256" key="10">
    <source>
        <dbReference type="ARBA" id="ARBA00023180"/>
    </source>
</evidence>
<gene>
    <name evidence="14" type="ORF">BaRGS_00027364</name>
</gene>
<feature type="chain" id="PRO_5044756485" description="TIR domain-containing protein" evidence="12">
    <location>
        <begin position="31"/>
        <end position="874"/>
    </location>
</feature>
<keyword evidence="3" id="KW-0433">Leucine-rich repeat</keyword>
<comment type="similarity">
    <text evidence="2">Belongs to the Toll-like receptor family.</text>
</comment>
<dbReference type="PIRSF" id="PIRSF037595">
    <property type="entry name" value="Toll-like_receptor"/>
    <property type="match status" value="1"/>
</dbReference>
<dbReference type="SUPFAM" id="SSF52047">
    <property type="entry name" value="RNI-like"/>
    <property type="match status" value="1"/>
</dbReference>
<evidence type="ECO:0000313" key="15">
    <source>
        <dbReference type="Proteomes" id="UP001519460"/>
    </source>
</evidence>
<dbReference type="AlphaFoldDB" id="A0ABD0K3I6"/>
<evidence type="ECO:0000256" key="3">
    <source>
        <dbReference type="ARBA" id="ARBA00022614"/>
    </source>
</evidence>
<dbReference type="EMBL" id="JACVVK020000263">
    <property type="protein sequence ID" value="KAK7481408.1"/>
    <property type="molecule type" value="Genomic_DNA"/>
</dbReference>
<evidence type="ECO:0000256" key="5">
    <source>
        <dbReference type="ARBA" id="ARBA00022729"/>
    </source>
</evidence>
<name>A0ABD0K3I6_9CAEN</name>
<evidence type="ECO:0000256" key="8">
    <source>
        <dbReference type="ARBA" id="ARBA00023136"/>
    </source>
</evidence>
<dbReference type="SMART" id="SM00369">
    <property type="entry name" value="LRR_TYP"/>
    <property type="match status" value="6"/>
</dbReference>
<evidence type="ECO:0000256" key="1">
    <source>
        <dbReference type="ARBA" id="ARBA00004479"/>
    </source>
</evidence>
<evidence type="ECO:0000256" key="9">
    <source>
        <dbReference type="ARBA" id="ARBA00023170"/>
    </source>
</evidence>
<dbReference type="PANTHER" id="PTHR24365">
    <property type="entry name" value="TOLL-LIKE RECEPTOR"/>
    <property type="match status" value="1"/>
</dbReference>
<keyword evidence="9" id="KW-0675">Receptor</keyword>
<dbReference type="InterPro" id="IPR001611">
    <property type="entry name" value="Leu-rich_rpt"/>
</dbReference>
<dbReference type="GO" id="GO:0016020">
    <property type="term" value="C:membrane"/>
    <property type="evidence" value="ECO:0007669"/>
    <property type="project" value="UniProtKB-SubCell"/>
</dbReference>
<accession>A0ABD0K3I6</accession>
<reference evidence="14 15" key="1">
    <citation type="journal article" date="2023" name="Sci. Data">
        <title>Genome assembly of the Korean intertidal mud-creeper Batillaria attramentaria.</title>
        <authorList>
            <person name="Patra A.K."/>
            <person name="Ho P.T."/>
            <person name="Jun S."/>
            <person name="Lee S.J."/>
            <person name="Kim Y."/>
            <person name="Won Y.J."/>
        </authorList>
    </citation>
    <scope>NUCLEOTIDE SEQUENCE [LARGE SCALE GENOMIC DNA]</scope>
    <source>
        <strain evidence="14">Wonlab-2016</strain>
    </source>
</reference>
<dbReference type="Gene3D" id="3.40.50.10140">
    <property type="entry name" value="Toll/interleukin-1 receptor homology (TIR) domain"/>
    <property type="match status" value="1"/>
</dbReference>
<dbReference type="InterPro" id="IPR003591">
    <property type="entry name" value="Leu-rich_rpt_typical-subtyp"/>
</dbReference>
<evidence type="ECO:0000313" key="14">
    <source>
        <dbReference type="EMBL" id="KAK7481408.1"/>
    </source>
</evidence>
<dbReference type="PROSITE" id="PS50104">
    <property type="entry name" value="TIR"/>
    <property type="match status" value="1"/>
</dbReference>
<evidence type="ECO:0000259" key="13">
    <source>
        <dbReference type="PROSITE" id="PS50104"/>
    </source>
</evidence>
<dbReference type="InterPro" id="IPR035897">
    <property type="entry name" value="Toll_tir_struct_dom_sf"/>
</dbReference>
<evidence type="ECO:0000256" key="4">
    <source>
        <dbReference type="ARBA" id="ARBA00022692"/>
    </source>
</evidence>
<keyword evidence="8 11" id="KW-0472">Membrane</keyword>
<feature type="signal peptide" evidence="12">
    <location>
        <begin position="1"/>
        <end position="30"/>
    </location>
</feature>
<keyword evidence="10" id="KW-0325">Glycoprotein</keyword>
<proteinExistence type="inferred from homology"/>
<keyword evidence="4 11" id="KW-0812">Transmembrane</keyword>
<comment type="caution">
    <text evidence="14">The sequence shown here is derived from an EMBL/GenBank/DDBJ whole genome shotgun (WGS) entry which is preliminary data.</text>
</comment>
<feature type="domain" description="TIR" evidence="13">
    <location>
        <begin position="723"/>
        <end position="866"/>
    </location>
</feature>
<dbReference type="Pfam" id="PF13855">
    <property type="entry name" value="LRR_8"/>
    <property type="match status" value="2"/>
</dbReference>
<protein>
    <recommendedName>
        <fullName evidence="13">TIR domain-containing protein</fullName>
    </recommendedName>
</protein>
<keyword evidence="15" id="KW-1185">Reference proteome</keyword>
<sequence>MSRVHEDGNTCQAMLLAALTSLMVCPSTMAGASIWPCTTEMHEDGLHVDCARRQLASLPFTWPDDVVWLDMSHNKLSGITRLSHLRLSRLRHLDLSHNQLHDTLANHTFAALHQLQWLSLHDNRLQGLQAGAMAGLGQLTFLDMSNNQLQLDHNTYPPGVFSPLTSLQELGLVGNDDRREGEYPDNVFTPLTSLRVLSIDTFSMTDFGSAFKGLSLKTLRLDKKCKIRYLRNSTLSAFKNSSLEEIFLRPSYLTFEVCAFCDLPNLKILSITDANFPLPYAVEALYGLQHQTMKKLDFSGLQATNYPVKLDRHTARYVRNICVTSVSVSNTLIERITSDSVFDLDSPLARCLEEIDASKNRLAGDRSAFMKFPMVFKSLRRLEFATQYVYAVEKVGWGLGEDRLFHFSGLWENAASSTFTMRCPENLTVLNVSTALPRWGFSFGENHVLGAGNLKTLDVSYTWMSQCYGSPVGLTALETLDMSGNFCFNVSERMFDFVTTLRHLRLSNFHFDRNFFRKRAWRLFKDLKSLETLDLSYNNFIYVDPYMLRAQRHLKKLNMAGNRLQSLSVDLEPHEDLELLDLSHNMLPMLLPHERQALDTLAATNNFSLFLFGNPLLCACSDLDFVRWLWTTSIQLDGDGSSARNYTCVTDTGEVSDTHSVMMQYDFHWRRCVGQQVLGAVTAAFLLQMLALVIVYVVSRSWTHLRYAWKVMKRLRLPRREHFRRDAYVGYADADWEFACLMLPACLEERHGVSLLLRDREELPGSIRAESIVEHIDDSWKVMLLVTRDFARDEWACGFTVQQAQRSITDTMPDRVIVVLMEDPARLPPMASLERLLRMVPERNVMYVHKDTPPHDPQWDRLAMAITGGASHRE</sequence>
<keyword evidence="5 12" id="KW-0732">Signal</keyword>
<dbReference type="PANTHER" id="PTHR24365:SF541">
    <property type="entry name" value="PROTEIN TOLL-RELATED"/>
    <property type="match status" value="1"/>
</dbReference>
<comment type="subcellular location">
    <subcellularLocation>
        <location evidence="1">Membrane</location>
        <topology evidence="1">Single-pass type I membrane protein</topology>
    </subcellularLocation>
</comment>
<evidence type="ECO:0000256" key="12">
    <source>
        <dbReference type="SAM" id="SignalP"/>
    </source>
</evidence>
<organism evidence="14 15">
    <name type="scientific">Batillaria attramentaria</name>
    <dbReference type="NCBI Taxonomy" id="370345"/>
    <lineage>
        <taxon>Eukaryota</taxon>
        <taxon>Metazoa</taxon>
        <taxon>Spiralia</taxon>
        <taxon>Lophotrochozoa</taxon>
        <taxon>Mollusca</taxon>
        <taxon>Gastropoda</taxon>
        <taxon>Caenogastropoda</taxon>
        <taxon>Sorbeoconcha</taxon>
        <taxon>Cerithioidea</taxon>
        <taxon>Batillariidae</taxon>
        <taxon>Batillaria</taxon>
    </lineage>
</organism>
<dbReference type="PRINTS" id="PR00019">
    <property type="entry name" value="LEURICHRPT"/>
</dbReference>
<dbReference type="SUPFAM" id="SSF52200">
    <property type="entry name" value="Toll/Interleukin receptor TIR domain"/>
    <property type="match status" value="1"/>
</dbReference>
<dbReference type="Gene3D" id="3.80.10.10">
    <property type="entry name" value="Ribonuclease Inhibitor"/>
    <property type="match status" value="3"/>
</dbReference>
<evidence type="ECO:0000256" key="6">
    <source>
        <dbReference type="ARBA" id="ARBA00022737"/>
    </source>
</evidence>
<feature type="transmembrane region" description="Helical" evidence="11">
    <location>
        <begin position="677"/>
        <end position="698"/>
    </location>
</feature>
<evidence type="ECO:0000256" key="2">
    <source>
        <dbReference type="ARBA" id="ARBA00009634"/>
    </source>
</evidence>
<evidence type="ECO:0000256" key="7">
    <source>
        <dbReference type="ARBA" id="ARBA00022989"/>
    </source>
</evidence>
<dbReference type="Pfam" id="PF13676">
    <property type="entry name" value="TIR_2"/>
    <property type="match status" value="1"/>
</dbReference>
<dbReference type="InterPro" id="IPR017241">
    <property type="entry name" value="Toll-like_receptor"/>
</dbReference>
<dbReference type="InterPro" id="IPR032675">
    <property type="entry name" value="LRR_dom_sf"/>
</dbReference>
<evidence type="ECO:0000256" key="11">
    <source>
        <dbReference type="SAM" id="Phobius"/>
    </source>
</evidence>
<keyword evidence="7 11" id="KW-1133">Transmembrane helix</keyword>
<dbReference type="Proteomes" id="UP001519460">
    <property type="component" value="Unassembled WGS sequence"/>
</dbReference>
<dbReference type="InterPro" id="IPR000157">
    <property type="entry name" value="TIR_dom"/>
</dbReference>
<keyword evidence="6" id="KW-0677">Repeat</keyword>